<dbReference type="Gene3D" id="3.90.660.10">
    <property type="match status" value="1"/>
</dbReference>
<name>A0A9J6DXE3_RHIMP</name>
<feature type="domain" description="Amine oxidase" evidence="1">
    <location>
        <begin position="89"/>
        <end position="153"/>
    </location>
</feature>
<proteinExistence type="predicted"/>
<dbReference type="EMBL" id="JABSTU010000007">
    <property type="protein sequence ID" value="KAH8026553.1"/>
    <property type="molecule type" value="Genomic_DNA"/>
</dbReference>
<comment type="caution">
    <text evidence="2">The sequence shown here is derived from an EMBL/GenBank/DDBJ whole genome shotgun (WGS) entry which is preliminary data.</text>
</comment>
<reference evidence="2" key="2">
    <citation type="submission" date="2021-09" db="EMBL/GenBank/DDBJ databases">
        <authorList>
            <person name="Jia N."/>
            <person name="Wang J."/>
            <person name="Shi W."/>
            <person name="Du L."/>
            <person name="Sun Y."/>
            <person name="Zhan W."/>
            <person name="Jiang J."/>
            <person name="Wang Q."/>
            <person name="Zhang B."/>
            <person name="Ji P."/>
            <person name="Sakyi L.B."/>
            <person name="Cui X."/>
            <person name="Yuan T."/>
            <person name="Jiang B."/>
            <person name="Yang W."/>
            <person name="Lam T.T.-Y."/>
            <person name="Chang Q."/>
            <person name="Ding S."/>
            <person name="Wang X."/>
            <person name="Zhu J."/>
            <person name="Ruan X."/>
            <person name="Zhao L."/>
            <person name="Wei J."/>
            <person name="Que T."/>
            <person name="Du C."/>
            <person name="Cheng J."/>
            <person name="Dai P."/>
            <person name="Han X."/>
            <person name="Huang E."/>
            <person name="Gao Y."/>
            <person name="Liu J."/>
            <person name="Shao H."/>
            <person name="Ye R."/>
            <person name="Li L."/>
            <person name="Wei W."/>
            <person name="Wang X."/>
            <person name="Wang C."/>
            <person name="Huo Q."/>
            <person name="Li W."/>
            <person name="Guo W."/>
            <person name="Chen H."/>
            <person name="Chen S."/>
            <person name="Zhou L."/>
            <person name="Zhou L."/>
            <person name="Ni X."/>
            <person name="Tian J."/>
            <person name="Zhou Y."/>
            <person name="Sheng Y."/>
            <person name="Liu T."/>
            <person name="Pan Y."/>
            <person name="Xia L."/>
            <person name="Li J."/>
            <person name="Zhao F."/>
            <person name="Cao W."/>
        </authorList>
    </citation>
    <scope>NUCLEOTIDE SEQUENCE</scope>
    <source>
        <strain evidence="2">Rmic-2018</strain>
        <tissue evidence="2">Larvae</tissue>
    </source>
</reference>
<gene>
    <name evidence="2" type="ORF">HPB51_021447</name>
</gene>
<dbReference type="Pfam" id="PF01593">
    <property type="entry name" value="Amino_oxidase"/>
    <property type="match status" value="1"/>
</dbReference>
<dbReference type="SUPFAM" id="SSF54373">
    <property type="entry name" value="FAD-linked reductases, C-terminal domain"/>
    <property type="match status" value="1"/>
</dbReference>
<sequence length="177" mass="19858">MLEASRQETSAEIVANCFCKVCITKEVQADEIHPGQEVPSCLSDLIEAWISLLTNWGAPDDVQICDFLYVDNCTVTTEEMKDEALAETVRDRSYDNEPWEDDSACAMPSAKENPTYVLMTYVSGDAIDLIADKTDKEVVAMCMHVLRDIFRDQASSTTFTKRLSNQVSRWIGKDAEV</sequence>
<keyword evidence="3" id="KW-1185">Reference proteome</keyword>
<evidence type="ECO:0000259" key="1">
    <source>
        <dbReference type="Pfam" id="PF01593"/>
    </source>
</evidence>
<protein>
    <recommendedName>
        <fullName evidence="1">Amine oxidase domain-containing protein</fullName>
    </recommendedName>
</protein>
<dbReference type="Proteomes" id="UP000821866">
    <property type="component" value="Unassembled WGS sequence"/>
</dbReference>
<evidence type="ECO:0000313" key="2">
    <source>
        <dbReference type="EMBL" id="KAH8026553.1"/>
    </source>
</evidence>
<dbReference type="VEuPathDB" id="VectorBase:LOC119170881"/>
<evidence type="ECO:0000313" key="3">
    <source>
        <dbReference type="Proteomes" id="UP000821866"/>
    </source>
</evidence>
<organism evidence="2 3">
    <name type="scientific">Rhipicephalus microplus</name>
    <name type="common">Cattle tick</name>
    <name type="synonym">Boophilus microplus</name>
    <dbReference type="NCBI Taxonomy" id="6941"/>
    <lineage>
        <taxon>Eukaryota</taxon>
        <taxon>Metazoa</taxon>
        <taxon>Ecdysozoa</taxon>
        <taxon>Arthropoda</taxon>
        <taxon>Chelicerata</taxon>
        <taxon>Arachnida</taxon>
        <taxon>Acari</taxon>
        <taxon>Parasitiformes</taxon>
        <taxon>Ixodida</taxon>
        <taxon>Ixodoidea</taxon>
        <taxon>Ixodidae</taxon>
        <taxon>Rhipicephalinae</taxon>
        <taxon>Rhipicephalus</taxon>
        <taxon>Boophilus</taxon>
    </lineage>
</organism>
<dbReference type="InterPro" id="IPR002937">
    <property type="entry name" value="Amino_oxidase"/>
</dbReference>
<reference evidence="2" key="1">
    <citation type="journal article" date="2020" name="Cell">
        <title>Large-Scale Comparative Analyses of Tick Genomes Elucidate Their Genetic Diversity and Vector Capacities.</title>
        <authorList>
            <consortium name="Tick Genome and Microbiome Consortium (TIGMIC)"/>
            <person name="Jia N."/>
            <person name="Wang J."/>
            <person name="Shi W."/>
            <person name="Du L."/>
            <person name="Sun Y."/>
            <person name="Zhan W."/>
            <person name="Jiang J.F."/>
            <person name="Wang Q."/>
            <person name="Zhang B."/>
            <person name="Ji P."/>
            <person name="Bell-Sakyi L."/>
            <person name="Cui X.M."/>
            <person name="Yuan T.T."/>
            <person name="Jiang B.G."/>
            <person name="Yang W.F."/>
            <person name="Lam T.T."/>
            <person name="Chang Q.C."/>
            <person name="Ding S.J."/>
            <person name="Wang X.J."/>
            <person name="Zhu J.G."/>
            <person name="Ruan X.D."/>
            <person name="Zhao L."/>
            <person name="Wei J.T."/>
            <person name="Ye R.Z."/>
            <person name="Que T.C."/>
            <person name="Du C.H."/>
            <person name="Zhou Y.H."/>
            <person name="Cheng J.X."/>
            <person name="Dai P.F."/>
            <person name="Guo W.B."/>
            <person name="Han X.H."/>
            <person name="Huang E.J."/>
            <person name="Li L.F."/>
            <person name="Wei W."/>
            <person name="Gao Y.C."/>
            <person name="Liu J.Z."/>
            <person name="Shao H.Z."/>
            <person name="Wang X."/>
            <person name="Wang C.C."/>
            <person name="Yang T.C."/>
            <person name="Huo Q.B."/>
            <person name="Li W."/>
            <person name="Chen H.Y."/>
            <person name="Chen S.E."/>
            <person name="Zhou L.G."/>
            <person name="Ni X.B."/>
            <person name="Tian J.H."/>
            <person name="Sheng Y."/>
            <person name="Liu T."/>
            <person name="Pan Y.S."/>
            <person name="Xia L.Y."/>
            <person name="Li J."/>
            <person name="Zhao F."/>
            <person name="Cao W.C."/>
        </authorList>
    </citation>
    <scope>NUCLEOTIDE SEQUENCE</scope>
    <source>
        <strain evidence="2">Rmic-2018</strain>
    </source>
</reference>
<dbReference type="GO" id="GO:0016491">
    <property type="term" value="F:oxidoreductase activity"/>
    <property type="evidence" value="ECO:0007669"/>
    <property type="project" value="InterPro"/>
</dbReference>
<dbReference type="AlphaFoldDB" id="A0A9J6DXE3"/>
<accession>A0A9J6DXE3</accession>